<dbReference type="PANTHER" id="PTHR42716">
    <property type="entry name" value="L-ASPARTATE OXIDASE"/>
    <property type="match status" value="1"/>
</dbReference>
<evidence type="ECO:0000256" key="7">
    <source>
        <dbReference type="ARBA" id="ARBA00022827"/>
    </source>
</evidence>
<keyword evidence="7" id="KW-0274">FAD</keyword>
<proteinExistence type="inferred from homology"/>
<dbReference type="Gene3D" id="3.90.700.10">
    <property type="entry name" value="Succinate dehydrogenase/fumarate reductase flavoprotein, catalytic domain"/>
    <property type="match status" value="1"/>
</dbReference>
<gene>
    <name evidence="12" type="ORF">ACFQ27_17265</name>
</gene>
<dbReference type="InterPro" id="IPR027477">
    <property type="entry name" value="Succ_DH/fumarate_Rdtase_cat_sf"/>
</dbReference>
<dbReference type="Gene3D" id="1.20.58.100">
    <property type="entry name" value="Fumarate reductase/succinate dehydrogenase flavoprotein-like, C-terminal domain"/>
    <property type="match status" value="1"/>
</dbReference>
<protein>
    <recommendedName>
        <fullName evidence="4">L-aspartate oxidase</fullName>
        <ecNumber evidence="4">1.4.3.16</ecNumber>
    </recommendedName>
</protein>
<name>A0ABW3T7W9_9CAUL</name>
<evidence type="ECO:0000256" key="9">
    <source>
        <dbReference type="ARBA" id="ARBA00048305"/>
    </source>
</evidence>
<dbReference type="InterPro" id="IPR005288">
    <property type="entry name" value="NadB"/>
</dbReference>
<evidence type="ECO:0000256" key="2">
    <source>
        <dbReference type="ARBA" id="ARBA00004950"/>
    </source>
</evidence>
<dbReference type="GO" id="GO:0008734">
    <property type="term" value="F:L-aspartate oxidase activity"/>
    <property type="evidence" value="ECO:0007669"/>
    <property type="project" value="UniProtKB-EC"/>
</dbReference>
<comment type="pathway">
    <text evidence="2">Cofactor biosynthesis; NAD(+) biosynthesis; iminoaspartate from L-aspartate (oxidase route): step 1/1.</text>
</comment>
<evidence type="ECO:0000256" key="4">
    <source>
        <dbReference type="ARBA" id="ARBA00012173"/>
    </source>
</evidence>
<dbReference type="NCBIfam" id="NF005701">
    <property type="entry name" value="PRK07512.1"/>
    <property type="match status" value="1"/>
</dbReference>
<dbReference type="Gene3D" id="3.50.50.60">
    <property type="entry name" value="FAD/NAD(P)-binding domain"/>
    <property type="match status" value="1"/>
</dbReference>
<dbReference type="RefSeq" id="WP_377354465.1">
    <property type="nucleotide sequence ID" value="NZ_JBHTLQ010000052.1"/>
</dbReference>
<sequence>LAAGAGLVDPAMAELLAREGPDAVRHLAELGAPFDRTPDGGFAQSLEAAHSRPRVARVKGDQAGKAIMQAVVTAALASPHVAVRAGARLRGLLQGAQGRVAGVVVQEAGRFTEITAPAVILATGGIGGLYGVTTTPAELQGEGLALAALAGAMIGDPEFVQFHPTAIDIGRDPAPLATEALRGEGARLINGAGQAFMAGYHPDAELAPRDVVARAIHAEISAGRGAFLDARAAVGEHFPHEFPAVFAACLSGGIDPRVQPIPVAPACHYHMGGIVTDAAGATTLPGLWAAGECASTGVHGGNRLASNSLLEAAVFGTRAGQAAAEGAGPVRAARRLLTPDLPDAALQGLRAAMSRDAGVIRDASGLGRLLGEIEALEAQYGRAAPLVAARLVAEAALARRESRGGHFRADYPGALAPRRTFIVLPEGTPASQAA</sequence>
<dbReference type="InterPro" id="IPR037099">
    <property type="entry name" value="Fum_R/Succ_DH_flav-like_C_sf"/>
</dbReference>
<keyword evidence="6" id="KW-0662">Pyridine nucleotide biosynthesis</keyword>
<dbReference type="EMBL" id="JBHTLQ010000052">
    <property type="protein sequence ID" value="MFD1192341.1"/>
    <property type="molecule type" value="Genomic_DNA"/>
</dbReference>
<dbReference type="Proteomes" id="UP001597216">
    <property type="component" value="Unassembled WGS sequence"/>
</dbReference>
<dbReference type="SUPFAM" id="SSF51905">
    <property type="entry name" value="FAD/NAD(P)-binding domain"/>
    <property type="match status" value="1"/>
</dbReference>
<comment type="catalytic activity">
    <reaction evidence="9">
        <text>L-aspartate + O2 = iminosuccinate + H2O2</text>
        <dbReference type="Rhea" id="RHEA:25876"/>
        <dbReference type="ChEBI" id="CHEBI:15379"/>
        <dbReference type="ChEBI" id="CHEBI:16240"/>
        <dbReference type="ChEBI" id="CHEBI:29991"/>
        <dbReference type="ChEBI" id="CHEBI:77875"/>
        <dbReference type="EC" id="1.4.3.16"/>
    </reaction>
    <physiologicalReaction direction="left-to-right" evidence="9">
        <dbReference type="Rhea" id="RHEA:25877"/>
    </physiologicalReaction>
</comment>
<dbReference type="SUPFAM" id="SSF56425">
    <property type="entry name" value="Succinate dehydrogenase/fumarate reductase flavoprotein, catalytic domain"/>
    <property type="match status" value="1"/>
</dbReference>
<comment type="caution">
    <text evidence="12">The sequence shown here is derived from an EMBL/GenBank/DDBJ whole genome shotgun (WGS) entry which is preliminary data.</text>
</comment>
<reference evidence="13" key="1">
    <citation type="journal article" date="2019" name="Int. J. Syst. Evol. Microbiol.">
        <title>The Global Catalogue of Microorganisms (GCM) 10K type strain sequencing project: providing services to taxonomists for standard genome sequencing and annotation.</title>
        <authorList>
            <consortium name="The Broad Institute Genomics Platform"/>
            <consortium name="The Broad Institute Genome Sequencing Center for Infectious Disease"/>
            <person name="Wu L."/>
            <person name="Ma J."/>
        </authorList>
    </citation>
    <scope>NUCLEOTIDE SEQUENCE [LARGE SCALE GENOMIC DNA]</scope>
    <source>
        <strain evidence="13">CCUG 55074</strain>
    </source>
</reference>
<accession>A0ABW3T7W9</accession>
<evidence type="ECO:0000256" key="1">
    <source>
        <dbReference type="ARBA" id="ARBA00001974"/>
    </source>
</evidence>
<keyword evidence="5" id="KW-0285">Flavoprotein</keyword>
<evidence type="ECO:0000256" key="3">
    <source>
        <dbReference type="ARBA" id="ARBA00008562"/>
    </source>
</evidence>
<dbReference type="Pfam" id="PF02910">
    <property type="entry name" value="Succ_DH_flav_C"/>
    <property type="match status" value="1"/>
</dbReference>
<comment type="similarity">
    <text evidence="3">Belongs to the FAD-dependent oxidoreductase 2 family. NadB subfamily.</text>
</comment>
<feature type="domain" description="Fumarate reductase/succinate dehydrogenase flavoprotein-like C-terminal" evidence="11">
    <location>
        <begin position="387"/>
        <end position="412"/>
    </location>
</feature>
<evidence type="ECO:0000259" key="11">
    <source>
        <dbReference type="Pfam" id="PF02910"/>
    </source>
</evidence>
<feature type="domain" description="FAD-dependent oxidoreductase 2 FAD-binding" evidence="10">
    <location>
        <begin position="2"/>
        <end position="309"/>
    </location>
</feature>
<evidence type="ECO:0000256" key="8">
    <source>
        <dbReference type="ARBA" id="ARBA00023002"/>
    </source>
</evidence>
<evidence type="ECO:0000313" key="13">
    <source>
        <dbReference type="Proteomes" id="UP001597216"/>
    </source>
</evidence>
<keyword evidence="13" id="KW-1185">Reference proteome</keyword>
<evidence type="ECO:0000259" key="10">
    <source>
        <dbReference type="Pfam" id="PF00890"/>
    </source>
</evidence>
<dbReference type="EC" id="1.4.3.16" evidence="4"/>
<evidence type="ECO:0000313" key="12">
    <source>
        <dbReference type="EMBL" id="MFD1192341.1"/>
    </source>
</evidence>
<comment type="cofactor">
    <cofactor evidence="1">
        <name>FAD</name>
        <dbReference type="ChEBI" id="CHEBI:57692"/>
    </cofactor>
</comment>
<dbReference type="Pfam" id="PF00890">
    <property type="entry name" value="FAD_binding_2"/>
    <property type="match status" value="1"/>
</dbReference>
<organism evidence="12 13">
    <name type="scientific">Phenylobacterium conjunctum</name>
    <dbReference type="NCBI Taxonomy" id="1298959"/>
    <lineage>
        <taxon>Bacteria</taxon>
        <taxon>Pseudomonadati</taxon>
        <taxon>Pseudomonadota</taxon>
        <taxon>Alphaproteobacteria</taxon>
        <taxon>Caulobacterales</taxon>
        <taxon>Caulobacteraceae</taxon>
        <taxon>Phenylobacterium</taxon>
    </lineage>
</organism>
<dbReference type="SUPFAM" id="SSF46977">
    <property type="entry name" value="Succinate dehydrogenase/fumarate reductase flavoprotein C-terminal domain"/>
    <property type="match status" value="1"/>
</dbReference>
<evidence type="ECO:0000256" key="5">
    <source>
        <dbReference type="ARBA" id="ARBA00022630"/>
    </source>
</evidence>
<dbReference type="InterPro" id="IPR036188">
    <property type="entry name" value="FAD/NAD-bd_sf"/>
</dbReference>
<dbReference type="PANTHER" id="PTHR42716:SF2">
    <property type="entry name" value="L-ASPARTATE OXIDASE, CHLOROPLASTIC"/>
    <property type="match status" value="1"/>
</dbReference>
<feature type="non-terminal residue" evidence="12">
    <location>
        <position position="1"/>
    </location>
</feature>
<dbReference type="InterPro" id="IPR003953">
    <property type="entry name" value="FAD-dep_OxRdtase_2_FAD-bd"/>
</dbReference>
<dbReference type="InterPro" id="IPR015939">
    <property type="entry name" value="Fum_Rdtase/Succ_DH_flav-like_C"/>
</dbReference>
<keyword evidence="8 12" id="KW-0560">Oxidoreductase</keyword>
<evidence type="ECO:0000256" key="6">
    <source>
        <dbReference type="ARBA" id="ARBA00022642"/>
    </source>
</evidence>